<dbReference type="OrthoDB" id="427795at2759"/>
<keyword evidence="2 6" id="KW-0853">WD repeat</keyword>
<comment type="caution">
    <text evidence="8">The sequence shown here is derived from an EMBL/GenBank/DDBJ whole genome shotgun (WGS) entry which is preliminary data.</text>
</comment>
<dbReference type="GO" id="GO:0006325">
    <property type="term" value="P:chromatin organization"/>
    <property type="evidence" value="ECO:0007669"/>
    <property type="project" value="UniProtKB-KW"/>
</dbReference>
<dbReference type="Pfam" id="PF00400">
    <property type="entry name" value="WD40"/>
    <property type="match status" value="4"/>
</dbReference>
<dbReference type="PANTHER" id="PTHR22850">
    <property type="entry name" value="WD40 REPEAT FAMILY"/>
    <property type="match status" value="1"/>
</dbReference>
<evidence type="ECO:0000313" key="9">
    <source>
        <dbReference type="Proteomes" id="UP000193411"/>
    </source>
</evidence>
<sequence>MLEQERIAAEEKLINEEYKIWKKNSPFLYDTLVTHALEWPTLTTQWFPDVDAPEGKDYIVCRMLLGTHTSDKEQNYLQIATVQLPRVDLAADSRVYDEDRGEVGGYGGAQCKIQIQQRIPHDGEINRARYMPQKPDVIATKTVMGDVYLFDRTKFPLQPNPNNIKCTPTVRLTGHTAEGYGLAWSPLTTGALLSSAEDTLICHWDVQGVTKEKSALEPLRIYRGHASVVGDVSWHHHQPSIFASVGDDRKLLLWDSRSTSATAPSLSVPDAHAAEVNAVDCSPFSEFLLATAGNDRTVRIWDTRNLGLGAVATLESHSADVVSVQWHPTEGSVLASAGADRRVMVWDLSRLGDEQTPEDAEDGPPELLFIHGGHTNRVADIAWNPAMPWTMASAAEDNIVQVWQMAKAVYETGMEEVPDNMLE</sequence>
<keyword evidence="5" id="KW-0539">Nucleus</keyword>
<organism evidence="8 9">
    <name type="scientific">Catenaria anguillulae PL171</name>
    <dbReference type="NCBI Taxonomy" id="765915"/>
    <lineage>
        <taxon>Eukaryota</taxon>
        <taxon>Fungi</taxon>
        <taxon>Fungi incertae sedis</taxon>
        <taxon>Blastocladiomycota</taxon>
        <taxon>Blastocladiomycetes</taxon>
        <taxon>Blastocladiales</taxon>
        <taxon>Catenariaceae</taxon>
        <taxon>Catenaria</taxon>
    </lineage>
</organism>
<dbReference type="PROSITE" id="PS50294">
    <property type="entry name" value="WD_REPEATS_REGION"/>
    <property type="match status" value="3"/>
</dbReference>
<evidence type="ECO:0000313" key="8">
    <source>
        <dbReference type="EMBL" id="ORZ33779.1"/>
    </source>
</evidence>
<dbReference type="InterPro" id="IPR001680">
    <property type="entry name" value="WD40_rpt"/>
</dbReference>
<dbReference type="PRINTS" id="PR00320">
    <property type="entry name" value="GPROTEINBRPT"/>
</dbReference>
<evidence type="ECO:0000256" key="5">
    <source>
        <dbReference type="ARBA" id="ARBA00023242"/>
    </source>
</evidence>
<protein>
    <submittedName>
        <fullName evidence="8">WD40-repeat-containing domain protein</fullName>
    </submittedName>
</protein>
<dbReference type="InterPro" id="IPR050459">
    <property type="entry name" value="WD_repeat_RBAP46/RBAP48/MSI1"/>
</dbReference>
<dbReference type="Proteomes" id="UP000193411">
    <property type="component" value="Unassembled WGS sequence"/>
</dbReference>
<evidence type="ECO:0000256" key="1">
    <source>
        <dbReference type="ARBA" id="ARBA00004123"/>
    </source>
</evidence>
<dbReference type="InterPro" id="IPR015943">
    <property type="entry name" value="WD40/YVTN_repeat-like_dom_sf"/>
</dbReference>
<evidence type="ECO:0000256" key="2">
    <source>
        <dbReference type="ARBA" id="ARBA00022574"/>
    </source>
</evidence>
<dbReference type="PROSITE" id="PS00678">
    <property type="entry name" value="WD_REPEATS_1"/>
    <property type="match status" value="2"/>
</dbReference>
<evidence type="ECO:0000259" key="7">
    <source>
        <dbReference type="Pfam" id="PF12265"/>
    </source>
</evidence>
<keyword evidence="9" id="KW-1185">Reference proteome</keyword>
<dbReference type="Pfam" id="PF12265">
    <property type="entry name" value="CAF1C_H4-bd"/>
    <property type="match status" value="1"/>
</dbReference>
<proteinExistence type="predicted"/>
<name>A0A1Y2HGW8_9FUNG</name>
<dbReference type="STRING" id="765915.A0A1Y2HGW8"/>
<feature type="repeat" description="WD" evidence="6">
    <location>
        <begin position="371"/>
        <end position="405"/>
    </location>
</feature>
<dbReference type="AlphaFoldDB" id="A0A1Y2HGW8"/>
<evidence type="ECO:0000256" key="3">
    <source>
        <dbReference type="ARBA" id="ARBA00022737"/>
    </source>
</evidence>
<dbReference type="InterPro" id="IPR019775">
    <property type="entry name" value="WD40_repeat_CS"/>
</dbReference>
<dbReference type="GO" id="GO:0005634">
    <property type="term" value="C:nucleus"/>
    <property type="evidence" value="ECO:0007669"/>
    <property type="project" value="UniProtKB-SubCell"/>
</dbReference>
<feature type="repeat" description="WD" evidence="6">
    <location>
        <begin position="222"/>
        <end position="264"/>
    </location>
</feature>
<dbReference type="InterPro" id="IPR036322">
    <property type="entry name" value="WD40_repeat_dom_sf"/>
</dbReference>
<gene>
    <name evidence="8" type="ORF">BCR44DRAFT_1391019</name>
</gene>
<dbReference type="Gene3D" id="2.130.10.10">
    <property type="entry name" value="YVTN repeat-like/Quinoprotein amine dehydrogenase"/>
    <property type="match status" value="1"/>
</dbReference>
<dbReference type="PROSITE" id="PS50082">
    <property type="entry name" value="WD_REPEATS_2"/>
    <property type="match status" value="4"/>
</dbReference>
<feature type="repeat" description="WD" evidence="6">
    <location>
        <begin position="269"/>
        <end position="305"/>
    </location>
</feature>
<feature type="repeat" description="WD" evidence="6">
    <location>
        <begin position="314"/>
        <end position="349"/>
    </location>
</feature>
<reference evidence="8 9" key="1">
    <citation type="submission" date="2016-07" db="EMBL/GenBank/DDBJ databases">
        <title>Pervasive Adenine N6-methylation of Active Genes in Fungi.</title>
        <authorList>
            <consortium name="DOE Joint Genome Institute"/>
            <person name="Mondo S.J."/>
            <person name="Dannebaum R.O."/>
            <person name="Kuo R.C."/>
            <person name="Labutti K."/>
            <person name="Haridas S."/>
            <person name="Kuo A."/>
            <person name="Salamov A."/>
            <person name="Ahrendt S.R."/>
            <person name="Lipzen A."/>
            <person name="Sullivan W."/>
            <person name="Andreopoulos W.B."/>
            <person name="Clum A."/>
            <person name="Lindquist E."/>
            <person name="Daum C."/>
            <person name="Ramamoorthy G.K."/>
            <person name="Gryganskyi A."/>
            <person name="Culley D."/>
            <person name="Magnuson J.K."/>
            <person name="James T.Y."/>
            <person name="O'Malley M.A."/>
            <person name="Stajich J.E."/>
            <person name="Spatafora J.W."/>
            <person name="Visel A."/>
            <person name="Grigoriev I.V."/>
        </authorList>
    </citation>
    <scope>NUCLEOTIDE SEQUENCE [LARGE SCALE GENOMIC DNA]</scope>
    <source>
        <strain evidence="8 9">PL171</strain>
    </source>
</reference>
<keyword evidence="4" id="KW-0156">Chromatin regulator</keyword>
<dbReference type="SMART" id="SM00320">
    <property type="entry name" value="WD40"/>
    <property type="match status" value="6"/>
</dbReference>
<keyword evidence="3" id="KW-0677">Repeat</keyword>
<dbReference type="InterPro" id="IPR020472">
    <property type="entry name" value="WD40_PAC1"/>
</dbReference>
<dbReference type="EMBL" id="MCFL01000033">
    <property type="protein sequence ID" value="ORZ33779.1"/>
    <property type="molecule type" value="Genomic_DNA"/>
</dbReference>
<evidence type="ECO:0000256" key="4">
    <source>
        <dbReference type="ARBA" id="ARBA00022853"/>
    </source>
</evidence>
<dbReference type="InterPro" id="IPR022052">
    <property type="entry name" value="Histone-bd_RBBP4-like_N"/>
</dbReference>
<accession>A0A1Y2HGW8</accession>
<comment type="subcellular location">
    <subcellularLocation>
        <location evidence="1">Nucleus</location>
    </subcellularLocation>
</comment>
<feature type="domain" description="Histone-binding protein RBBP4-like N-terminal" evidence="7">
    <location>
        <begin position="16"/>
        <end position="85"/>
    </location>
</feature>
<evidence type="ECO:0000256" key="6">
    <source>
        <dbReference type="PROSITE-ProRule" id="PRU00221"/>
    </source>
</evidence>
<dbReference type="SUPFAM" id="SSF50978">
    <property type="entry name" value="WD40 repeat-like"/>
    <property type="match status" value="1"/>
</dbReference>